<dbReference type="EMBL" id="LR134405">
    <property type="protein sequence ID" value="VEH67633.1"/>
    <property type="molecule type" value="Genomic_DNA"/>
</dbReference>
<name>A0A3S4U1I5_9PAST</name>
<dbReference type="AlphaFoldDB" id="A0A3S4U1I5"/>
<dbReference type="GO" id="GO:0005886">
    <property type="term" value="C:plasma membrane"/>
    <property type="evidence" value="ECO:0007669"/>
    <property type="project" value="TreeGrafter"/>
</dbReference>
<organism evidence="2 3">
    <name type="scientific">Rodentibacter pneumotropicus</name>
    <dbReference type="NCBI Taxonomy" id="758"/>
    <lineage>
        <taxon>Bacteria</taxon>
        <taxon>Pseudomonadati</taxon>
        <taxon>Pseudomonadota</taxon>
        <taxon>Gammaproteobacteria</taxon>
        <taxon>Pasteurellales</taxon>
        <taxon>Pasteurellaceae</taxon>
        <taxon>Rodentibacter</taxon>
    </lineage>
</organism>
<reference evidence="2 3" key="1">
    <citation type="submission" date="2018-12" db="EMBL/GenBank/DDBJ databases">
        <authorList>
            <consortium name="Pathogen Informatics"/>
        </authorList>
    </citation>
    <scope>NUCLEOTIDE SEQUENCE [LARGE SCALE GENOMIC DNA]</scope>
    <source>
        <strain evidence="2 3">NCTC8284</strain>
    </source>
</reference>
<dbReference type="Proteomes" id="UP000278733">
    <property type="component" value="Chromosome"/>
</dbReference>
<protein>
    <submittedName>
        <fullName evidence="2">Putative transmembrane protein</fullName>
    </submittedName>
</protein>
<keyword evidence="1" id="KW-1133">Transmembrane helix</keyword>
<dbReference type="PANTHER" id="PTHR35813:SF1">
    <property type="entry name" value="INNER MEMBRANE PROTEIN YBAN"/>
    <property type="match status" value="1"/>
</dbReference>
<evidence type="ECO:0000313" key="3">
    <source>
        <dbReference type="Proteomes" id="UP000278733"/>
    </source>
</evidence>
<dbReference type="PANTHER" id="PTHR35813">
    <property type="entry name" value="INNER MEMBRANE PROTEIN YBAN"/>
    <property type="match status" value="1"/>
</dbReference>
<keyword evidence="1" id="KW-0472">Membrane</keyword>
<proteinExistence type="predicted"/>
<dbReference type="KEGG" id="rpne:NCTC8284_02830"/>
<dbReference type="InterPro" id="IPR007401">
    <property type="entry name" value="DUF454"/>
</dbReference>
<sequence>MKYIYILLGFISLALGIIGIFLPLLPTTPFLLLTLFSLQKVQNVWKLGFLARLYTKNI</sequence>
<evidence type="ECO:0000256" key="1">
    <source>
        <dbReference type="SAM" id="Phobius"/>
    </source>
</evidence>
<feature type="transmembrane region" description="Helical" evidence="1">
    <location>
        <begin position="6"/>
        <end position="36"/>
    </location>
</feature>
<dbReference type="Pfam" id="PF04304">
    <property type="entry name" value="DUF454"/>
    <property type="match status" value="1"/>
</dbReference>
<keyword evidence="1 2" id="KW-0812">Transmembrane</keyword>
<evidence type="ECO:0000313" key="2">
    <source>
        <dbReference type="EMBL" id="VEH67633.1"/>
    </source>
</evidence>
<accession>A0A3S4U1I5</accession>
<gene>
    <name evidence="2" type="ORF">NCTC8284_02830</name>
</gene>